<gene>
    <name evidence="6" type="ORF">UT23_C0021G0022</name>
</gene>
<comment type="cofactor">
    <cofactor evidence="1">
        <name>Zn(2+)</name>
        <dbReference type="ChEBI" id="CHEBI:29105"/>
    </cofactor>
</comment>
<reference evidence="6 7" key="1">
    <citation type="journal article" date="2015" name="Nature">
        <title>rRNA introns, odd ribosomes, and small enigmatic genomes across a large radiation of phyla.</title>
        <authorList>
            <person name="Brown C.T."/>
            <person name="Hug L.A."/>
            <person name="Thomas B.C."/>
            <person name="Sharon I."/>
            <person name="Castelle C.J."/>
            <person name="Singh A."/>
            <person name="Wilkins M.J."/>
            <person name="Williams K.H."/>
            <person name="Banfield J.F."/>
        </authorList>
    </citation>
    <scope>NUCLEOTIDE SEQUENCE [LARGE SCALE GENOMIC DNA]</scope>
</reference>
<dbReference type="Gene3D" id="3.40.630.10">
    <property type="entry name" value="Zn peptidases"/>
    <property type="match status" value="1"/>
</dbReference>
<evidence type="ECO:0000256" key="3">
    <source>
        <dbReference type="ARBA" id="ARBA00022801"/>
    </source>
</evidence>
<dbReference type="InterPro" id="IPR036264">
    <property type="entry name" value="Bact_exopeptidase_dim_dom"/>
</dbReference>
<dbReference type="PROSITE" id="PS00758">
    <property type="entry name" value="ARGE_DAPE_CPG2_1"/>
    <property type="match status" value="1"/>
</dbReference>
<keyword evidence="4" id="KW-0862">Zinc</keyword>
<protein>
    <submittedName>
        <fullName evidence="6">Acetylornithine deacetylase or succinyl-diaminopimelate desuccinylase</fullName>
    </submittedName>
</protein>
<dbReference type="Proteomes" id="UP000034325">
    <property type="component" value="Unassembled WGS sequence"/>
</dbReference>
<accession>A0A0G0PFP2</accession>
<dbReference type="Pfam" id="PF07687">
    <property type="entry name" value="M20_dimer"/>
    <property type="match status" value="1"/>
</dbReference>
<evidence type="ECO:0000259" key="5">
    <source>
        <dbReference type="Pfam" id="PF07687"/>
    </source>
</evidence>
<dbReference type="PANTHER" id="PTHR43808">
    <property type="entry name" value="ACETYLORNITHINE DEACETYLASE"/>
    <property type="match status" value="1"/>
</dbReference>
<dbReference type="GO" id="GO:0016787">
    <property type="term" value="F:hydrolase activity"/>
    <property type="evidence" value="ECO:0007669"/>
    <property type="project" value="UniProtKB-KW"/>
</dbReference>
<dbReference type="SUPFAM" id="SSF53187">
    <property type="entry name" value="Zn-dependent exopeptidases"/>
    <property type="match status" value="1"/>
</dbReference>
<dbReference type="AlphaFoldDB" id="A0A0G0PFP2"/>
<evidence type="ECO:0000256" key="1">
    <source>
        <dbReference type="ARBA" id="ARBA00001947"/>
    </source>
</evidence>
<keyword evidence="3" id="KW-0378">Hydrolase</keyword>
<organism evidence="6 7">
    <name type="scientific">Candidatus Woesebacteria bacterium GW2011_GWA1_39_12</name>
    <dbReference type="NCBI Taxonomy" id="1618549"/>
    <lineage>
        <taxon>Bacteria</taxon>
        <taxon>Candidatus Woeseibacteriota</taxon>
    </lineage>
</organism>
<dbReference type="InterPro" id="IPR011650">
    <property type="entry name" value="Peptidase_M20_dimer"/>
</dbReference>
<dbReference type="InterPro" id="IPR002933">
    <property type="entry name" value="Peptidase_M20"/>
</dbReference>
<keyword evidence="2" id="KW-0479">Metal-binding</keyword>
<evidence type="ECO:0000313" key="7">
    <source>
        <dbReference type="Proteomes" id="UP000034325"/>
    </source>
</evidence>
<dbReference type="InterPro" id="IPR050072">
    <property type="entry name" value="Peptidase_M20A"/>
</dbReference>
<sequence>KKINLYGSDLVDFCRDLVKIPSVNGLDKEKHIAALVIKKARNLNLPTRLIALDKDRPNVFIGTNYFQKKGLLFAAHLDTAPVGNIRLWKHKPFAGEIEGGKLYGRGSVDCKGGIALSVYTLKILSDLGYEDYAKFVAASDEEIGADSPLGSKFLLKNGLNAEAAIYTYFGLDAIKIGHRGLVKISVEVLGEAVHAGSKSWQLGKKGANAITAAADFLQNLDEFRFKAKHNKDFPGYGFKQTPIYIEGGSSVGIVPDRVKMIIDARFLPDQDRNVYIKEIEELAKRKSKNKIVIKTKAIKNVPGSVISRNEKIVKILQSLSKDLLNIKPVIEGAGPINEAYLFNNAGIPTVCGFGVDGEGAHSTDEYLEIDSLPKILEVYVRAAIELRSQRSGI</sequence>
<proteinExistence type="predicted"/>
<dbReference type="Pfam" id="PF01546">
    <property type="entry name" value="Peptidase_M20"/>
    <property type="match status" value="1"/>
</dbReference>
<evidence type="ECO:0000256" key="4">
    <source>
        <dbReference type="ARBA" id="ARBA00022833"/>
    </source>
</evidence>
<evidence type="ECO:0000256" key="2">
    <source>
        <dbReference type="ARBA" id="ARBA00022723"/>
    </source>
</evidence>
<dbReference type="SUPFAM" id="SSF55031">
    <property type="entry name" value="Bacterial exopeptidase dimerisation domain"/>
    <property type="match status" value="1"/>
</dbReference>
<dbReference type="GO" id="GO:0046872">
    <property type="term" value="F:metal ion binding"/>
    <property type="evidence" value="ECO:0007669"/>
    <property type="project" value="UniProtKB-KW"/>
</dbReference>
<feature type="domain" description="Peptidase M20 dimerisation" evidence="5">
    <location>
        <begin position="176"/>
        <end position="289"/>
    </location>
</feature>
<dbReference type="EMBL" id="LBWA01000021">
    <property type="protein sequence ID" value="KKQ96959.1"/>
    <property type="molecule type" value="Genomic_DNA"/>
</dbReference>
<dbReference type="Gene3D" id="3.30.70.360">
    <property type="match status" value="1"/>
</dbReference>
<evidence type="ECO:0000313" key="6">
    <source>
        <dbReference type="EMBL" id="KKQ96959.1"/>
    </source>
</evidence>
<feature type="non-terminal residue" evidence="6">
    <location>
        <position position="1"/>
    </location>
</feature>
<dbReference type="InterPro" id="IPR001261">
    <property type="entry name" value="ArgE/DapE_CS"/>
</dbReference>
<name>A0A0G0PFP2_9BACT</name>
<comment type="caution">
    <text evidence="6">The sequence shown here is derived from an EMBL/GenBank/DDBJ whole genome shotgun (WGS) entry which is preliminary data.</text>
</comment>